<keyword evidence="3" id="KW-1185">Reference proteome</keyword>
<protein>
    <submittedName>
        <fullName evidence="2">Uncharacterized protein</fullName>
    </submittedName>
</protein>
<name>A0A8C2XHU7_CYCLU</name>
<organism evidence="2 3">
    <name type="scientific">Cyclopterus lumpus</name>
    <name type="common">Lumpsucker</name>
    <dbReference type="NCBI Taxonomy" id="8103"/>
    <lineage>
        <taxon>Eukaryota</taxon>
        <taxon>Metazoa</taxon>
        <taxon>Chordata</taxon>
        <taxon>Craniata</taxon>
        <taxon>Vertebrata</taxon>
        <taxon>Euteleostomi</taxon>
        <taxon>Actinopterygii</taxon>
        <taxon>Neopterygii</taxon>
        <taxon>Teleostei</taxon>
        <taxon>Neoteleostei</taxon>
        <taxon>Acanthomorphata</taxon>
        <taxon>Eupercaria</taxon>
        <taxon>Perciformes</taxon>
        <taxon>Cottioidei</taxon>
        <taxon>Cottales</taxon>
        <taxon>Cyclopteridae</taxon>
        <taxon>Cyclopterus</taxon>
    </lineage>
</organism>
<feature type="region of interest" description="Disordered" evidence="1">
    <location>
        <begin position="29"/>
        <end position="60"/>
    </location>
</feature>
<dbReference type="InterPro" id="IPR052237">
    <property type="entry name" value="Ataxin-7-like_regulator"/>
</dbReference>
<dbReference type="GeneTree" id="ENSGT00940000158612"/>
<evidence type="ECO:0000313" key="3">
    <source>
        <dbReference type="Proteomes" id="UP000694565"/>
    </source>
</evidence>
<proteinExistence type="predicted"/>
<sequence>MPNSAEAQRQRRQHISFFRFFGCCVRRRDREKKKKKKTEEKKKQKRLSAKQQEGRAMATLDRQIPSPDTFLCEPRSSFVSAAKLRFVDNSSSDNSDKELYRLGEAVSLGKEEMLGYRALEDCCLVVCHVCNQVVTPQGILTHTHTHTHIA</sequence>
<dbReference type="PANTHER" id="PTHR15117:SF9">
    <property type="entry name" value="ATAXIN-7-LIKE PROTEIN 1"/>
    <property type="match status" value="1"/>
</dbReference>
<evidence type="ECO:0000313" key="2">
    <source>
        <dbReference type="Ensembl" id="ENSCLMP00005016931.1"/>
    </source>
</evidence>
<accession>A0A8C2XHU7</accession>
<reference evidence="2" key="2">
    <citation type="submission" date="2025-09" db="UniProtKB">
        <authorList>
            <consortium name="Ensembl"/>
        </authorList>
    </citation>
    <scope>IDENTIFICATION</scope>
</reference>
<dbReference type="Proteomes" id="UP000694565">
    <property type="component" value="Unplaced"/>
</dbReference>
<evidence type="ECO:0000256" key="1">
    <source>
        <dbReference type="SAM" id="MobiDB-lite"/>
    </source>
</evidence>
<dbReference type="PANTHER" id="PTHR15117">
    <property type="entry name" value="ATAXIN 7 RELATED"/>
    <property type="match status" value="1"/>
</dbReference>
<dbReference type="AlphaFoldDB" id="A0A8C2XHU7"/>
<reference evidence="2" key="1">
    <citation type="submission" date="2025-08" db="UniProtKB">
        <authorList>
            <consortium name="Ensembl"/>
        </authorList>
    </citation>
    <scope>IDENTIFICATION</scope>
</reference>
<dbReference type="Ensembl" id="ENSCLMT00005017932.1">
    <property type="protein sequence ID" value="ENSCLMP00005016931.1"/>
    <property type="gene ID" value="ENSCLMG00005008731.1"/>
</dbReference>